<name>W2QMZ0_PHYN3</name>
<gene>
    <name evidence="2" type="ORF">PPTG_22219</name>
</gene>
<reference evidence="3" key="1">
    <citation type="submission" date="2011-12" db="EMBL/GenBank/DDBJ databases">
        <authorList>
            <consortium name="The Broad Institute Genome Sequencing Platform"/>
            <person name="Russ C."/>
            <person name="Tyler B."/>
            <person name="Panabieres F."/>
            <person name="Shan W."/>
            <person name="Tripathy S."/>
            <person name="Grunwald N."/>
            <person name="Machado M."/>
            <person name="Young S.K."/>
            <person name="Zeng Q."/>
            <person name="Gargeya S."/>
            <person name="Fitzgerald M."/>
            <person name="Haas B."/>
            <person name="Abouelleil A."/>
            <person name="Alvarado L."/>
            <person name="Arachchi H.M."/>
            <person name="Berlin A."/>
            <person name="Chapman S.B."/>
            <person name="Gearin G."/>
            <person name="Goldberg J."/>
            <person name="Griggs A."/>
            <person name="Gujja S."/>
            <person name="Hansen M."/>
            <person name="Heiman D."/>
            <person name="Howarth C."/>
            <person name="Larimer J."/>
            <person name="Lui A."/>
            <person name="MacDonald P.J.P."/>
            <person name="McCowen C."/>
            <person name="Montmayeur A."/>
            <person name="Murphy C."/>
            <person name="Neiman D."/>
            <person name="Pearson M."/>
            <person name="Priest M."/>
            <person name="Roberts A."/>
            <person name="Saif S."/>
            <person name="Shea T."/>
            <person name="Sisk P."/>
            <person name="Stolte C."/>
            <person name="Sykes S."/>
            <person name="Wortman J."/>
            <person name="Nusbaum C."/>
            <person name="Birren B."/>
        </authorList>
    </citation>
    <scope>NUCLEOTIDE SEQUENCE [LARGE SCALE GENOMIC DNA]</scope>
    <source>
        <strain evidence="3">INRA-310</strain>
    </source>
</reference>
<dbReference type="EMBL" id="KI669573">
    <property type="protein sequence ID" value="ETN14301.1"/>
    <property type="molecule type" value="Genomic_DNA"/>
</dbReference>
<sequence length="159" mass="17833">MQRKPKENQKQTKKSGKSKKKKKKKMKKDENNKESAVQDNLLILNPRAPKIMRTYASSSSSSDDGSDDDLPMTGMVLKEDHVNRPNSWMLDCGSATHVCVDRDLYSSVKKSKAVFKVWTGELTKGVMCSSVTLCVPDENVSGKSCEVELKEFSSLRLEQ</sequence>
<evidence type="ECO:0000256" key="1">
    <source>
        <dbReference type="SAM" id="MobiDB-lite"/>
    </source>
</evidence>
<evidence type="ECO:0000313" key="2">
    <source>
        <dbReference type="EMBL" id="ETN14301.1"/>
    </source>
</evidence>
<dbReference type="STRING" id="761204.W2QMZ0"/>
<dbReference type="VEuPathDB" id="FungiDB:PPTG_22219"/>
<dbReference type="AlphaFoldDB" id="W2QMZ0"/>
<evidence type="ECO:0000313" key="3">
    <source>
        <dbReference type="Proteomes" id="UP000018817"/>
    </source>
</evidence>
<proteinExistence type="predicted"/>
<dbReference type="Proteomes" id="UP000018817">
    <property type="component" value="Unassembled WGS sequence"/>
</dbReference>
<protein>
    <submittedName>
        <fullName evidence="2">Uncharacterized protein</fullName>
    </submittedName>
</protein>
<organism evidence="2 3">
    <name type="scientific">Phytophthora nicotianae (strain INRA-310)</name>
    <name type="common">Phytophthora parasitica</name>
    <dbReference type="NCBI Taxonomy" id="761204"/>
    <lineage>
        <taxon>Eukaryota</taxon>
        <taxon>Sar</taxon>
        <taxon>Stramenopiles</taxon>
        <taxon>Oomycota</taxon>
        <taxon>Peronosporomycetes</taxon>
        <taxon>Peronosporales</taxon>
        <taxon>Peronosporaceae</taxon>
        <taxon>Phytophthora</taxon>
    </lineage>
</organism>
<reference evidence="2 3" key="2">
    <citation type="submission" date="2013-11" db="EMBL/GenBank/DDBJ databases">
        <title>The Genome Sequence of Phytophthora parasitica INRA-310.</title>
        <authorList>
            <consortium name="The Broad Institute Genomics Platform"/>
            <person name="Russ C."/>
            <person name="Tyler B."/>
            <person name="Panabieres F."/>
            <person name="Shan W."/>
            <person name="Tripathy S."/>
            <person name="Grunwald N."/>
            <person name="Machado M."/>
            <person name="Johnson C.S."/>
            <person name="Arredondo F."/>
            <person name="Hong C."/>
            <person name="Coffey M."/>
            <person name="Young S.K."/>
            <person name="Zeng Q."/>
            <person name="Gargeya S."/>
            <person name="Fitzgerald M."/>
            <person name="Abouelleil A."/>
            <person name="Alvarado L."/>
            <person name="Chapman S.B."/>
            <person name="Gainer-Dewar J."/>
            <person name="Goldberg J."/>
            <person name="Griggs A."/>
            <person name="Gujja S."/>
            <person name="Hansen M."/>
            <person name="Howarth C."/>
            <person name="Imamovic A."/>
            <person name="Ireland A."/>
            <person name="Larimer J."/>
            <person name="McCowan C."/>
            <person name="Murphy C."/>
            <person name="Pearson M."/>
            <person name="Poon T.W."/>
            <person name="Priest M."/>
            <person name="Roberts A."/>
            <person name="Saif S."/>
            <person name="Shea T."/>
            <person name="Sykes S."/>
            <person name="Wortman J."/>
            <person name="Nusbaum C."/>
            <person name="Birren B."/>
        </authorList>
    </citation>
    <scope>NUCLEOTIDE SEQUENCE [LARGE SCALE GENOMIC DNA]</scope>
    <source>
        <strain evidence="2 3">INRA-310</strain>
    </source>
</reference>
<feature type="compositionally biased region" description="Basic residues" evidence="1">
    <location>
        <begin position="11"/>
        <end position="26"/>
    </location>
</feature>
<accession>W2QMZ0</accession>
<dbReference type="RefSeq" id="XP_008900638.1">
    <property type="nucleotide sequence ID" value="XM_008902390.1"/>
</dbReference>
<feature type="region of interest" description="Disordered" evidence="1">
    <location>
        <begin position="1"/>
        <end position="73"/>
    </location>
</feature>
<dbReference type="GeneID" id="20190818"/>
<feature type="compositionally biased region" description="Basic and acidic residues" evidence="1">
    <location>
        <begin position="1"/>
        <end position="10"/>
    </location>
</feature>